<feature type="transmembrane region" description="Helical" evidence="6">
    <location>
        <begin position="132"/>
        <end position="150"/>
    </location>
</feature>
<sequence>MIRFENSIKFRALSDEAWHGIYIEGALLCLVLLMTIFLTFLLIKTSRSLSTATVLFVFNIIFSNVLFLSSFMFLYSDLLSDETYGKVAEDFSEKSANLIVAETLQTHLFGSNQFRRHLVQETLFSLAQNGSLIGLIHLLLLVLVVISRSMTGKSTHIARRNVVALFACVWMFLIISHIIFSMMQISAIRNLDELFTVLSTGTQRQVSCKGNQTNPSPVLSDYDAIAALCDKTAVFHALGAYLLRGHTLFTVIFLSASIFIFISTVVYHHHMKKQNSILQAGLRDNYPHRRREMLFHTLLLSIATFFLSVLGQTYIELAVVWEDDKERVAQLSRWYHVARISAFIDPVLNPLIVVLRTPLLRKQEKKQLDSLISHNHVSFQMGHQWESVRRSRDSSSRGAQRKKSRSARSLSVTRMHTSEAEQDREMAVSMRNNKPVTRLARSLSRVSINSRLINSIV</sequence>
<dbReference type="AlphaFoldDB" id="A0AAV5WGI9"/>
<dbReference type="PROSITE" id="PS50262">
    <property type="entry name" value="G_PROTEIN_RECEP_F1_2"/>
    <property type="match status" value="1"/>
</dbReference>
<evidence type="ECO:0000256" key="5">
    <source>
        <dbReference type="SAM" id="MobiDB-lite"/>
    </source>
</evidence>
<name>A0AAV5WGI9_9BILA</name>
<evidence type="ECO:0000313" key="9">
    <source>
        <dbReference type="Proteomes" id="UP001432322"/>
    </source>
</evidence>
<feature type="transmembrane region" description="Helical" evidence="6">
    <location>
        <begin position="55"/>
        <end position="75"/>
    </location>
</feature>
<feature type="transmembrane region" description="Helical" evidence="6">
    <location>
        <begin position="335"/>
        <end position="355"/>
    </location>
</feature>
<evidence type="ECO:0000259" key="7">
    <source>
        <dbReference type="PROSITE" id="PS50262"/>
    </source>
</evidence>
<dbReference type="EMBL" id="BTSY01000005">
    <property type="protein sequence ID" value="GMT31046.1"/>
    <property type="molecule type" value="Genomic_DNA"/>
</dbReference>
<feature type="domain" description="G-protein coupled receptors family 1 profile" evidence="7">
    <location>
        <begin position="34"/>
        <end position="353"/>
    </location>
</feature>
<evidence type="ECO:0000256" key="1">
    <source>
        <dbReference type="ARBA" id="ARBA00004370"/>
    </source>
</evidence>
<keyword evidence="3 6" id="KW-1133">Transmembrane helix</keyword>
<feature type="transmembrane region" description="Helical" evidence="6">
    <location>
        <begin position="293"/>
        <end position="315"/>
    </location>
</feature>
<keyword evidence="4 6" id="KW-0472">Membrane</keyword>
<accession>A0AAV5WGI9</accession>
<gene>
    <name evidence="8" type="ORF">PFISCL1PPCAC_22343</name>
</gene>
<evidence type="ECO:0000256" key="3">
    <source>
        <dbReference type="ARBA" id="ARBA00022989"/>
    </source>
</evidence>
<feature type="compositionally biased region" description="Basic and acidic residues" evidence="5">
    <location>
        <begin position="386"/>
        <end position="395"/>
    </location>
</feature>
<evidence type="ECO:0000256" key="6">
    <source>
        <dbReference type="SAM" id="Phobius"/>
    </source>
</evidence>
<dbReference type="Gene3D" id="1.20.1070.10">
    <property type="entry name" value="Rhodopsin 7-helix transmembrane proteins"/>
    <property type="match status" value="1"/>
</dbReference>
<proteinExistence type="predicted"/>
<feature type="compositionally biased region" description="Basic and acidic residues" evidence="5">
    <location>
        <begin position="416"/>
        <end position="426"/>
    </location>
</feature>
<keyword evidence="2 6" id="KW-0812">Transmembrane</keyword>
<feature type="transmembrane region" description="Helical" evidence="6">
    <location>
        <begin position="162"/>
        <end position="185"/>
    </location>
</feature>
<feature type="transmembrane region" description="Helical" evidence="6">
    <location>
        <begin position="248"/>
        <end position="267"/>
    </location>
</feature>
<comment type="caution">
    <text evidence="8">The sequence shown here is derived from an EMBL/GenBank/DDBJ whole genome shotgun (WGS) entry which is preliminary data.</text>
</comment>
<evidence type="ECO:0000256" key="4">
    <source>
        <dbReference type="ARBA" id="ARBA00023136"/>
    </source>
</evidence>
<feature type="region of interest" description="Disordered" evidence="5">
    <location>
        <begin position="383"/>
        <end position="433"/>
    </location>
</feature>
<evidence type="ECO:0000256" key="2">
    <source>
        <dbReference type="ARBA" id="ARBA00022692"/>
    </source>
</evidence>
<dbReference type="Proteomes" id="UP001432322">
    <property type="component" value="Unassembled WGS sequence"/>
</dbReference>
<dbReference type="GO" id="GO:0016020">
    <property type="term" value="C:membrane"/>
    <property type="evidence" value="ECO:0007669"/>
    <property type="project" value="UniProtKB-SubCell"/>
</dbReference>
<dbReference type="InterPro" id="IPR017452">
    <property type="entry name" value="GPCR_Rhodpsn_7TM"/>
</dbReference>
<organism evidence="8 9">
    <name type="scientific">Pristionchus fissidentatus</name>
    <dbReference type="NCBI Taxonomy" id="1538716"/>
    <lineage>
        <taxon>Eukaryota</taxon>
        <taxon>Metazoa</taxon>
        <taxon>Ecdysozoa</taxon>
        <taxon>Nematoda</taxon>
        <taxon>Chromadorea</taxon>
        <taxon>Rhabditida</taxon>
        <taxon>Rhabditina</taxon>
        <taxon>Diplogasteromorpha</taxon>
        <taxon>Diplogasteroidea</taxon>
        <taxon>Neodiplogasteridae</taxon>
        <taxon>Pristionchus</taxon>
    </lineage>
</organism>
<evidence type="ECO:0000313" key="8">
    <source>
        <dbReference type="EMBL" id="GMT31046.1"/>
    </source>
</evidence>
<keyword evidence="9" id="KW-1185">Reference proteome</keyword>
<feature type="transmembrane region" description="Helical" evidence="6">
    <location>
        <begin position="20"/>
        <end position="43"/>
    </location>
</feature>
<reference evidence="8" key="1">
    <citation type="submission" date="2023-10" db="EMBL/GenBank/DDBJ databases">
        <title>Genome assembly of Pristionchus species.</title>
        <authorList>
            <person name="Yoshida K."/>
            <person name="Sommer R.J."/>
        </authorList>
    </citation>
    <scope>NUCLEOTIDE SEQUENCE</scope>
    <source>
        <strain evidence="8">RS5133</strain>
    </source>
</reference>
<comment type="subcellular location">
    <subcellularLocation>
        <location evidence="1">Membrane</location>
    </subcellularLocation>
</comment>
<protein>
    <recommendedName>
        <fullName evidence="7">G-protein coupled receptors family 1 profile domain-containing protein</fullName>
    </recommendedName>
</protein>